<name>A0ABR7M3K6_9ACTN</name>
<sequence length="154" mass="16743">MPMIDLTMPSGALADDSKAELMEALTRTLLKWEGAKPGNKAAESIAWTFLHESALVTVAGRPTQQPRYRVVVGVPQGTLDSDAKAGLVAEVTERILRAEMNGRPPTPEDGFRVWVIINEITDGNWGGGGRIFRLADILTFAGAGEKEIERRTAR</sequence>
<feature type="non-terminal residue" evidence="1">
    <location>
        <position position="154"/>
    </location>
</feature>
<reference evidence="1 2" key="1">
    <citation type="submission" date="2020-06" db="EMBL/GenBank/DDBJ databases">
        <title>Actinomadura xiongansis sp. nov., isolated from soil of Baiyangdian.</title>
        <authorList>
            <person name="Zhang X."/>
        </authorList>
    </citation>
    <scope>NUCLEOTIDE SEQUENCE [LARGE SCALE GENOMIC DNA]</scope>
    <source>
        <strain evidence="1 2">HBUM206468</strain>
    </source>
</reference>
<evidence type="ECO:0000313" key="1">
    <source>
        <dbReference type="EMBL" id="MBC6471404.1"/>
    </source>
</evidence>
<evidence type="ECO:0000313" key="2">
    <source>
        <dbReference type="Proteomes" id="UP000805614"/>
    </source>
</evidence>
<accession>A0ABR7M3K6</accession>
<organism evidence="1 2">
    <name type="scientific">Actinomadura alba</name>
    <dbReference type="NCBI Taxonomy" id="406431"/>
    <lineage>
        <taxon>Bacteria</taxon>
        <taxon>Bacillati</taxon>
        <taxon>Actinomycetota</taxon>
        <taxon>Actinomycetes</taxon>
        <taxon>Streptosporangiales</taxon>
        <taxon>Thermomonosporaceae</taxon>
        <taxon>Actinomadura</taxon>
    </lineage>
</organism>
<dbReference type="RefSeq" id="WP_187248437.1">
    <property type="nucleotide sequence ID" value="NZ_JABVEC010000093.1"/>
</dbReference>
<protein>
    <submittedName>
        <fullName evidence="1">Tautomerase enzyme</fullName>
    </submittedName>
</protein>
<dbReference type="SUPFAM" id="SSF55331">
    <property type="entry name" value="Tautomerase/MIF"/>
    <property type="match status" value="1"/>
</dbReference>
<dbReference type="Proteomes" id="UP000805614">
    <property type="component" value="Unassembled WGS sequence"/>
</dbReference>
<comment type="caution">
    <text evidence="1">The sequence shown here is derived from an EMBL/GenBank/DDBJ whole genome shotgun (WGS) entry which is preliminary data.</text>
</comment>
<keyword evidence="2" id="KW-1185">Reference proteome</keyword>
<dbReference type="Gene3D" id="3.30.429.10">
    <property type="entry name" value="Macrophage Migration Inhibitory Factor"/>
    <property type="match status" value="2"/>
</dbReference>
<dbReference type="EMBL" id="JABVEC010000093">
    <property type="protein sequence ID" value="MBC6471404.1"/>
    <property type="molecule type" value="Genomic_DNA"/>
</dbReference>
<dbReference type="InterPro" id="IPR014347">
    <property type="entry name" value="Tautomerase/MIF_sf"/>
</dbReference>
<proteinExistence type="predicted"/>
<gene>
    <name evidence="1" type="ORF">HKK74_38900</name>
</gene>